<accession>A0AAN8PN41</accession>
<comment type="caution">
    <text evidence="2">The sequence shown here is derived from an EMBL/GenBank/DDBJ whole genome shotgun (WGS) entry which is preliminary data.</text>
</comment>
<gene>
    <name evidence="2" type="ORF">RUM43_003004</name>
</gene>
<dbReference type="Proteomes" id="UP001372834">
    <property type="component" value="Unassembled WGS sequence"/>
</dbReference>
<sequence>MSATHKPPSGRLRNLTCRRVIASEHKKQDKCPEHGSSKKSSDSPKGKCFPNFFAVDPTLPFHYRVSTSSFTPVKWGKKAFQDKLTGPLTIFSEKLECTAKHVLLLDTFYPS</sequence>
<dbReference type="AlphaFoldDB" id="A0AAN8PN41"/>
<evidence type="ECO:0000256" key="1">
    <source>
        <dbReference type="SAM" id="MobiDB-lite"/>
    </source>
</evidence>
<proteinExistence type="predicted"/>
<feature type="compositionally biased region" description="Basic and acidic residues" evidence="1">
    <location>
        <begin position="24"/>
        <end position="45"/>
    </location>
</feature>
<name>A0AAN8PN41_POLSC</name>
<evidence type="ECO:0000313" key="2">
    <source>
        <dbReference type="EMBL" id="KAK6629187.1"/>
    </source>
</evidence>
<organism evidence="2 3">
    <name type="scientific">Polyplax serrata</name>
    <name type="common">Common mouse louse</name>
    <dbReference type="NCBI Taxonomy" id="468196"/>
    <lineage>
        <taxon>Eukaryota</taxon>
        <taxon>Metazoa</taxon>
        <taxon>Ecdysozoa</taxon>
        <taxon>Arthropoda</taxon>
        <taxon>Hexapoda</taxon>
        <taxon>Insecta</taxon>
        <taxon>Pterygota</taxon>
        <taxon>Neoptera</taxon>
        <taxon>Paraneoptera</taxon>
        <taxon>Psocodea</taxon>
        <taxon>Troctomorpha</taxon>
        <taxon>Phthiraptera</taxon>
        <taxon>Anoplura</taxon>
        <taxon>Polyplacidae</taxon>
        <taxon>Polyplax</taxon>
    </lineage>
</organism>
<evidence type="ECO:0000313" key="3">
    <source>
        <dbReference type="Proteomes" id="UP001372834"/>
    </source>
</evidence>
<feature type="region of interest" description="Disordered" evidence="1">
    <location>
        <begin position="24"/>
        <end position="46"/>
    </location>
</feature>
<dbReference type="EMBL" id="JAWJWE010000036">
    <property type="protein sequence ID" value="KAK6629187.1"/>
    <property type="molecule type" value="Genomic_DNA"/>
</dbReference>
<reference evidence="2 3" key="1">
    <citation type="submission" date="2023-10" db="EMBL/GenBank/DDBJ databases">
        <title>Genomes of two closely related lineages of the louse Polyplax serrata with different host specificities.</title>
        <authorList>
            <person name="Martinu J."/>
            <person name="Tarabai H."/>
            <person name="Stefka J."/>
            <person name="Hypsa V."/>
        </authorList>
    </citation>
    <scope>NUCLEOTIDE SEQUENCE [LARGE SCALE GENOMIC DNA]</scope>
    <source>
        <strain evidence="2">HR10_N</strain>
    </source>
</reference>
<protein>
    <submittedName>
        <fullName evidence="2">Uncharacterized protein</fullName>
    </submittedName>
</protein>